<proteinExistence type="predicted"/>
<keyword evidence="2" id="KW-0560">Oxidoreductase</keyword>
<dbReference type="GO" id="GO:0033743">
    <property type="term" value="F:peptide-methionine (R)-S-oxide reductase activity"/>
    <property type="evidence" value="ECO:0007669"/>
    <property type="project" value="UniProtKB-EC"/>
</dbReference>
<dbReference type="STRING" id="48467.SAMN02745166_00394"/>
<dbReference type="PANTHER" id="PTHR10173">
    <property type="entry name" value="METHIONINE SULFOXIDE REDUCTASE"/>
    <property type="match status" value="1"/>
</dbReference>
<dbReference type="GO" id="GO:0006979">
    <property type="term" value="P:response to oxidative stress"/>
    <property type="evidence" value="ECO:0007669"/>
    <property type="project" value="InterPro"/>
</dbReference>
<dbReference type="EMBL" id="FUYE01000001">
    <property type="protein sequence ID" value="SKA77550.1"/>
    <property type="molecule type" value="Genomic_DNA"/>
</dbReference>
<dbReference type="PANTHER" id="PTHR10173:SF52">
    <property type="entry name" value="METHIONINE-R-SULFOXIDE REDUCTASE B1"/>
    <property type="match status" value="1"/>
</dbReference>
<dbReference type="Proteomes" id="UP000190774">
    <property type="component" value="Unassembled WGS sequence"/>
</dbReference>
<feature type="domain" description="MsrB" evidence="5">
    <location>
        <begin position="39"/>
        <end position="167"/>
    </location>
</feature>
<protein>
    <recommendedName>
        <fullName evidence="1">peptide-methionine (R)-S-oxide reductase</fullName>
        <ecNumber evidence="1">1.8.4.12</ecNumber>
    </recommendedName>
</protein>
<dbReference type="Gene3D" id="2.170.150.20">
    <property type="entry name" value="Peptide methionine sulfoxide reductase"/>
    <property type="match status" value="1"/>
</dbReference>
<dbReference type="SUPFAM" id="SSF51316">
    <property type="entry name" value="Mss4-like"/>
    <property type="match status" value="1"/>
</dbReference>
<feature type="chain" id="PRO_5013114965" description="peptide-methionine (R)-S-oxide reductase" evidence="4">
    <location>
        <begin position="21"/>
        <end position="200"/>
    </location>
</feature>
<reference evidence="7" key="1">
    <citation type="submission" date="2017-02" db="EMBL/GenBank/DDBJ databases">
        <authorList>
            <person name="Varghese N."/>
            <person name="Submissions S."/>
        </authorList>
    </citation>
    <scope>NUCLEOTIDE SEQUENCE [LARGE SCALE GENOMIC DNA]</scope>
    <source>
        <strain evidence="7">ATCC 700200</strain>
    </source>
</reference>
<dbReference type="InterPro" id="IPR011057">
    <property type="entry name" value="Mss4-like_sf"/>
</dbReference>
<dbReference type="Pfam" id="PF01641">
    <property type="entry name" value="SelR"/>
    <property type="match status" value="1"/>
</dbReference>
<evidence type="ECO:0000256" key="3">
    <source>
        <dbReference type="ARBA" id="ARBA00048488"/>
    </source>
</evidence>
<keyword evidence="7" id="KW-1185">Reference proteome</keyword>
<evidence type="ECO:0000256" key="1">
    <source>
        <dbReference type="ARBA" id="ARBA00012499"/>
    </source>
</evidence>
<dbReference type="AlphaFoldDB" id="A0A1T4WJP7"/>
<gene>
    <name evidence="6" type="ORF">SAMN02745166_00394</name>
</gene>
<sequence length="200" mass="22090">MKKNTLLFIALSLLSLMACAEDKPQSPTPMPKPEVTLSEAEWKKLLTAEQYAVTRQAGTERPYGAIYEEFEKQGEGTYYCVCCGVELFTSKEKFHSGCGWPSFYDASTAKNVFERVDNSHGMTRVETLCKRCGAHLGHVFEGESVSANTPTKRRFCINGVALNYVPKGGTPPKLLDLTDAAVEKKKEEVAKEAGVEVQKP</sequence>
<evidence type="ECO:0000259" key="5">
    <source>
        <dbReference type="PROSITE" id="PS51790"/>
    </source>
</evidence>
<evidence type="ECO:0000256" key="4">
    <source>
        <dbReference type="SAM" id="SignalP"/>
    </source>
</evidence>
<feature type="signal peptide" evidence="4">
    <location>
        <begin position="1"/>
        <end position="20"/>
    </location>
</feature>
<accession>A0A1T4WJP7</accession>
<dbReference type="GO" id="GO:0005737">
    <property type="term" value="C:cytoplasm"/>
    <property type="evidence" value="ECO:0007669"/>
    <property type="project" value="TreeGrafter"/>
</dbReference>
<dbReference type="RefSeq" id="WP_217698875.1">
    <property type="nucleotide sequence ID" value="NZ_FUYE01000001.1"/>
</dbReference>
<evidence type="ECO:0000313" key="6">
    <source>
        <dbReference type="EMBL" id="SKA77550.1"/>
    </source>
</evidence>
<evidence type="ECO:0000313" key="7">
    <source>
        <dbReference type="Proteomes" id="UP000190774"/>
    </source>
</evidence>
<dbReference type="InterPro" id="IPR028427">
    <property type="entry name" value="Met_Sox_Rdtase_MsrB"/>
</dbReference>
<dbReference type="NCBIfam" id="TIGR00357">
    <property type="entry name" value="peptide-methionine (R)-S-oxide reductase MsrB"/>
    <property type="match status" value="1"/>
</dbReference>
<evidence type="ECO:0000256" key="2">
    <source>
        <dbReference type="ARBA" id="ARBA00023002"/>
    </source>
</evidence>
<dbReference type="PROSITE" id="PS51257">
    <property type="entry name" value="PROKAR_LIPOPROTEIN"/>
    <property type="match status" value="1"/>
</dbReference>
<keyword evidence="4" id="KW-0732">Signal</keyword>
<dbReference type="PROSITE" id="PS51790">
    <property type="entry name" value="MSRB"/>
    <property type="match status" value="1"/>
</dbReference>
<name>A0A1T4WJP7_9BACT</name>
<dbReference type="GO" id="GO:0030091">
    <property type="term" value="P:protein repair"/>
    <property type="evidence" value="ECO:0007669"/>
    <property type="project" value="InterPro"/>
</dbReference>
<dbReference type="InterPro" id="IPR002579">
    <property type="entry name" value="Met_Sox_Rdtase_MsrB_dom"/>
</dbReference>
<organism evidence="6 7">
    <name type="scientific">Prosthecobacter debontii</name>
    <dbReference type="NCBI Taxonomy" id="48467"/>
    <lineage>
        <taxon>Bacteria</taxon>
        <taxon>Pseudomonadati</taxon>
        <taxon>Verrucomicrobiota</taxon>
        <taxon>Verrucomicrobiia</taxon>
        <taxon>Verrucomicrobiales</taxon>
        <taxon>Verrucomicrobiaceae</taxon>
        <taxon>Prosthecobacter</taxon>
    </lineage>
</organism>
<dbReference type="EC" id="1.8.4.12" evidence="1"/>
<comment type="catalytic activity">
    <reaction evidence="3">
        <text>L-methionyl-[protein] + [thioredoxin]-disulfide + H2O = L-methionyl-(R)-S-oxide-[protein] + [thioredoxin]-dithiol</text>
        <dbReference type="Rhea" id="RHEA:24164"/>
        <dbReference type="Rhea" id="RHEA-COMP:10698"/>
        <dbReference type="Rhea" id="RHEA-COMP:10700"/>
        <dbReference type="Rhea" id="RHEA-COMP:12313"/>
        <dbReference type="Rhea" id="RHEA-COMP:12314"/>
        <dbReference type="ChEBI" id="CHEBI:15377"/>
        <dbReference type="ChEBI" id="CHEBI:16044"/>
        <dbReference type="ChEBI" id="CHEBI:29950"/>
        <dbReference type="ChEBI" id="CHEBI:45764"/>
        <dbReference type="ChEBI" id="CHEBI:50058"/>
        <dbReference type="EC" id="1.8.4.12"/>
    </reaction>
</comment>